<keyword evidence="4" id="KW-0804">Transcription</keyword>
<evidence type="ECO:0000256" key="1">
    <source>
        <dbReference type="ARBA" id="ARBA00004123"/>
    </source>
</evidence>
<protein>
    <submittedName>
        <fullName evidence="7">AGAP013026-PA-like protein</fullName>
    </submittedName>
</protein>
<evidence type="ECO:0000256" key="6">
    <source>
        <dbReference type="SAM" id="MobiDB-lite"/>
    </source>
</evidence>
<feature type="region of interest" description="Disordered" evidence="6">
    <location>
        <begin position="1"/>
        <end position="193"/>
    </location>
</feature>
<feature type="compositionally biased region" description="Gly residues" evidence="6">
    <location>
        <begin position="45"/>
        <end position="68"/>
    </location>
</feature>
<comment type="subcellular location">
    <subcellularLocation>
        <location evidence="1">Nucleus</location>
    </subcellularLocation>
</comment>
<evidence type="ECO:0000313" key="8">
    <source>
        <dbReference type="EnsemblMetazoa" id="ASIC010064-PA"/>
    </source>
</evidence>
<accession>A0A084VWM8</accession>
<dbReference type="Proteomes" id="UP000030765">
    <property type="component" value="Unassembled WGS sequence"/>
</dbReference>
<dbReference type="InterPro" id="IPR026780">
    <property type="entry name" value="PNRC1/2"/>
</dbReference>
<dbReference type="GO" id="GO:0005634">
    <property type="term" value="C:nucleus"/>
    <property type="evidence" value="ECO:0007669"/>
    <property type="project" value="UniProtKB-SubCell"/>
</dbReference>
<dbReference type="EMBL" id="KE525181">
    <property type="protein sequence ID" value="KFB42372.1"/>
    <property type="molecule type" value="Genomic_DNA"/>
</dbReference>
<feature type="compositionally biased region" description="Gly residues" evidence="6">
    <location>
        <begin position="168"/>
        <end position="178"/>
    </location>
</feature>
<feature type="compositionally biased region" description="Low complexity" evidence="6">
    <location>
        <begin position="127"/>
        <end position="167"/>
    </location>
</feature>
<dbReference type="AlphaFoldDB" id="A0A084VWM8"/>
<reference evidence="7 9" key="1">
    <citation type="journal article" date="2014" name="BMC Genomics">
        <title>Genome sequence of Anopheles sinensis provides insight into genetics basis of mosquito competence for malaria parasites.</title>
        <authorList>
            <person name="Zhou D."/>
            <person name="Zhang D."/>
            <person name="Ding G."/>
            <person name="Shi L."/>
            <person name="Hou Q."/>
            <person name="Ye Y."/>
            <person name="Xu Y."/>
            <person name="Zhou H."/>
            <person name="Xiong C."/>
            <person name="Li S."/>
            <person name="Yu J."/>
            <person name="Hong S."/>
            <person name="Yu X."/>
            <person name="Zou P."/>
            <person name="Chen C."/>
            <person name="Chang X."/>
            <person name="Wang W."/>
            <person name="Lv Y."/>
            <person name="Sun Y."/>
            <person name="Ma L."/>
            <person name="Shen B."/>
            <person name="Zhu C."/>
        </authorList>
    </citation>
    <scope>NUCLEOTIDE SEQUENCE [LARGE SCALE GENOMIC DNA]</scope>
</reference>
<dbReference type="EMBL" id="ATLV01017664">
    <property type="status" value="NOT_ANNOTATED_CDS"/>
    <property type="molecule type" value="Genomic_DNA"/>
</dbReference>
<dbReference type="PANTHER" id="PTHR15405">
    <property type="entry name" value="PROLINE-RICH NUCLEAR RECEPTOR COACTIVATOR"/>
    <property type="match status" value="1"/>
</dbReference>
<feature type="compositionally biased region" description="Low complexity" evidence="6">
    <location>
        <begin position="80"/>
        <end position="119"/>
    </location>
</feature>
<dbReference type="Pfam" id="PF15365">
    <property type="entry name" value="PNRC"/>
    <property type="match status" value="1"/>
</dbReference>
<organism evidence="7">
    <name type="scientific">Anopheles sinensis</name>
    <name type="common">Mosquito</name>
    <dbReference type="NCBI Taxonomy" id="74873"/>
    <lineage>
        <taxon>Eukaryota</taxon>
        <taxon>Metazoa</taxon>
        <taxon>Ecdysozoa</taxon>
        <taxon>Arthropoda</taxon>
        <taxon>Hexapoda</taxon>
        <taxon>Insecta</taxon>
        <taxon>Pterygota</taxon>
        <taxon>Neoptera</taxon>
        <taxon>Endopterygota</taxon>
        <taxon>Diptera</taxon>
        <taxon>Nematocera</taxon>
        <taxon>Culicoidea</taxon>
        <taxon>Culicidae</taxon>
        <taxon>Anophelinae</taxon>
        <taxon>Anopheles</taxon>
    </lineage>
</organism>
<keyword evidence="5" id="KW-0539">Nucleus</keyword>
<gene>
    <name evidence="7" type="ORF">ZHAS_00010064</name>
</gene>
<keyword evidence="9" id="KW-1185">Reference proteome</keyword>
<evidence type="ECO:0000256" key="4">
    <source>
        <dbReference type="ARBA" id="ARBA00023163"/>
    </source>
</evidence>
<reference evidence="8" key="2">
    <citation type="submission" date="2020-05" db="UniProtKB">
        <authorList>
            <consortium name="EnsemblMetazoa"/>
        </authorList>
    </citation>
    <scope>IDENTIFICATION</scope>
</reference>
<dbReference type="VEuPathDB" id="VectorBase:ASIC010064"/>
<dbReference type="InterPro" id="IPR028322">
    <property type="entry name" value="PNRC-like_rgn"/>
</dbReference>
<proteinExistence type="predicted"/>
<evidence type="ECO:0000313" key="7">
    <source>
        <dbReference type="EMBL" id="KFB42372.1"/>
    </source>
</evidence>
<sequence length="241" mass="24418">MTNSHNRNGRNAGSGSNTERYFQNHSPQQLSNSPGAASQYSHQYGAGGNGGKRGGGGGGNGANGGGSRGQRSPSTNYFRSINSSSSSNAIPIVQQKQQQQQQQQYQHQHRQPSSSPTGGRMSGGGSRHNNSNNSSSGSSSSNNSFNQRSSPSNGGGFPFSMSSSPLGAGVGGGIGGAPVSGSPPNFSHFAGSKCYDAPAPTALPKPPVHWTTIGSGAGGASKQQHQFLVDGDDDGALGQPE</sequence>
<evidence type="ECO:0000256" key="5">
    <source>
        <dbReference type="ARBA" id="ARBA00023242"/>
    </source>
</evidence>
<dbReference type="EnsemblMetazoa" id="ASIC010064-RA">
    <property type="protein sequence ID" value="ASIC010064-PA"/>
    <property type="gene ID" value="ASIC010064"/>
</dbReference>
<evidence type="ECO:0000256" key="2">
    <source>
        <dbReference type="ARBA" id="ARBA00023015"/>
    </source>
</evidence>
<name>A0A084VWM8_ANOSI</name>
<feature type="compositionally biased region" description="Polar residues" evidence="6">
    <location>
        <begin position="18"/>
        <end position="42"/>
    </location>
</feature>
<evidence type="ECO:0000313" key="9">
    <source>
        <dbReference type="Proteomes" id="UP000030765"/>
    </source>
</evidence>
<feature type="region of interest" description="Disordered" evidence="6">
    <location>
        <begin position="206"/>
        <end position="241"/>
    </location>
</feature>
<dbReference type="OrthoDB" id="8058205at2759"/>
<dbReference type="GO" id="GO:0016071">
    <property type="term" value="P:mRNA metabolic process"/>
    <property type="evidence" value="ECO:0007669"/>
    <property type="project" value="UniProtKB-ARBA"/>
</dbReference>
<keyword evidence="3" id="KW-0010">Activator</keyword>
<evidence type="ECO:0000256" key="3">
    <source>
        <dbReference type="ARBA" id="ARBA00023159"/>
    </source>
</evidence>
<keyword evidence="2" id="KW-0805">Transcription regulation</keyword>
<feature type="compositionally biased region" description="Low complexity" evidence="6">
    <location>
        <begin position="1"/>
        <end position="17"/>
    </location>
</feature>
<feature type="compositionally biased region" description="Polar residues" evidence="6">
    <location>
        <begin position="70"/>
        <end position="79"/>
    </location>
</feature>